<dbReference type="Pfam" id="PF02817">
    <property type="entry name" value="E3_binding"/>
    <property type="match status" value="2"/>
</dbReference>
<dbReference type="KEGG" id="awo:Awo_c29410"/>
<dbReference type="GO" id="GO:0016407">
    <property type="term" value="F:acetyltransferase activity"/>
    <property type="evidence" value="ECO:0007669"/>
    <property type="project" value="TreeGrafter"/>
</dbReference>
<dbReference type="RefSeq" id="WP_014357272.1">
    <property type="nucleotide sequence ID" value="NC_016894.1"/>
</dbReference>
<keyword evidence="3 6" id="KW-0808">Transferase</keyword>
<dbReference type="OrthoDB" id="9805770at2"/>
<evidence type="ECO:0000256" key="4">
    <source>
        <dbReference type="ARBA" id="ARBA00022823"/>
    </source>
</evidence>
<dbReference type="STRING" id="931626.Awo_c29410"/>
<keyword evidence="10" id="KW-1185">Reference proteome</keyword>
<reference evidence="9 10" key="2">
    <citation type="journal article" date="2012" name="PLoS ONE">
        <title>An ancient pathway combining carbon dioxide fixation with the generation and utilization of a sodium ion gradient for ATP synthesis.</title>
        <authorList>
            <person name="Poehlein A."/>
            <person name="Schmidt S."/>
            <person name="Kaster A.K."/>
            <person name="Goenrich M."/>
            <person name="Vollmers J."/>
            <person name="Thurmer A."/>
            <person name="Bertsch J."/>
            <person name="Schuchmann K."/>
            <person name="Voigt B."/>
            <person name="Hecker M."/>
            <person name="Daniel R."/>
            <person name="Thauer R.K."/>
            <person name="Gottschalk G."/>
            <person name="Muller V."/>
        </authorList>
    </citation>
    <scope>NUCLEOTIDE SEQUENCE [LARGE SCALE GENOMIC DNA]</scope>
    <source>
        <strain evidence="10">ATCC 29683 / DSM 1030 / JCM 2381 / KCTC 1655 / WB1</strain>
    </source>
</reference>
<dbReference type="EMBL" id="CP002987">
    <property type="protein sequence ID" value="AFA49675.1"/>
    <property type="molecule type" value="Genomic_DNA"/>
</dbReference>
<evidence type="ECO:0000256" key="5">
    <source>
        <dbReference type="ARBA" id="ARBA00023315"/>
    </source>
</evidence>
<name>H6LHG5_ACEWD</name>
<evidence type="ECO:0000313" key="10">
    <source>
        <dbReference type="Proteomes" id="UP000007177"/>
    </source>
</evidence>
<dbReference type="Pfam" id="PF00198">
    <property type="entry name" value="2-oxoacid_dh"/>
    <property type="match status" value="1"/>
</dbReference>
<evidence type="ECO:0000256" key="6">
    <source>
        <dbReference type="RuleBase" id="RU003423"/>
    </source>
</evidence>
<dbReference type="InterPro" id="IPR004167">
    <property type="entry name" value="PSBD"/>
</dbReference>
<dbReference type="InterPro" id="IPR023213">
    <property type="entry name" value="CAT-like_dom_sf"/>
</dbReference>
<dbReference type="AlphaFoldDB" id="H6LHG5"/>
<dbReference type="SUPFAM" id="SSF47005">
    <property type="entry name" value="Peripheral subunit-binding domain of 2-oxo acid dehydrogenase complex"/>
    <property type="match status" value="2"/>
</dbReference>
<evidence type="ECO:0000256" key="3">
    <source>
        <dbReference type="ARBA" id="ARBA00022679"/>
    </source>
</evidence>
<organism evidence="9 10">
    <name type="scientific">Acetobacterium woodii (strain ATCC 29683 / DSM 1030 / JCM 2381 / KCTC 1655 / WB1)</name>
    <dbReference type="NCBI Taxonomy" id="931626"/>
    <lineage>
        <taxon>Bacteria</taxon>
        <taxon>Bacillati</taxon>
        <taxon>Bacillota</taxon>
        <taxon>Clostridia</taxon>
        <taxon>Eubacteriales</taxon>
        <taxon>Eubacteriaceae</taxon>
        <taxon>Acetobacterium</taxon>
    </lineage>
</organism>
<comment type="cofactor">
    <cofactor evidence="1 6">
        <name>(R)-lipoate</name>
        <dbReference type="ChEBI" id="CHEBI:83088"/>
    </cofactor>
</comment>
<dbReference type="PANTHER" id="PTHR43178:SF5">
    <property type="entry name" value="LIPOAMIDE ACYLTRANSFERASE COMPONENT OF BRANCHED-CHAIN ALPHA-KETO ACID DEHYDROGENASE COMPLEX, MITOCHONDRIAL"/>
    <property type="match status" value="1"/>
</dbReference>
<protein>
    <recommendedName>
        <fullName evidence="6">Dihydrolipoamide acetyltransferase component of pyruvate dehydrogenase complex</fullName>
        <ecNumber evidence="6">2.3.1.-</ecNumber>
    </recommendedName>
</protein>
<feature type="domain" description="Lipoyl-binding" evidence="7">
    <location>
        <begin position="2"/>
        <end position="77"/>
    </location>
</feature>
<accession>H6LHG5</accession>
<dbReference type="GO" id="GO:0005737">
    <property type="term" value="C:cytoplasm"/>
    <property type="evidence" value="ECO:0007669"/>
    <property type="project" value="TreeGrafter"/>
</dbReference>
<feature type="domain" description="Peripheral subunit-binding (PSBD)" evidence="8">
    <location>
        <begin position="156"/>
        <end position="193"/>
    </location>
</feature>
<evidence type="ECO:0000313" key="9">
    <source>
        <dbReference type="EMBL" id="AFA49675.1"/>
    </source>
</evidence>
<dbReference type="Gene3D" id="4.10.320.10">
    <property type="entry name" value="E3-binding domain"/>
    <property type="match status" value="2"/>
</dbReference>
<dbReference type="Gene3D" id="3.30.559.10">
    <property type="entry name" value="Chloramphenicol acetyltransferase-like domain"/>
    <property type="match status" value="1"/>
</dbReference>
<evidence type="ECO:0000256" key="2">
    <source>
        <dbReference type="ARBA" id="ARBA00007317"/>
    </source>
</evidence>
<evidence type="ECO:0000256" key="1">
    <source>
        <dbReference type="ARBA" id="ARBA00001938"/>
    </source>
</evidence>
<dbReference type="InterPro" id="IPR050743">
    <property type="entry name" value="2-oxoacid_DH_E2_comp"/>
</dbReference>
<dbReference type="HOGENOM" id="CLU_016733_10_2_9"/>
<dbReference type="PANTHER" id="PTHR43178">
    <property type="entry name" value="DIHYDROLIPOAMIDE ACETYLTRANSFERASE COMPONENT OF PYRUVATE DEHYDROGENASE COMPLEX"/>
    <property type="match status" value="1"/>
</dbReference>
<dbReference type="PROSITE" id="PS50968">
    <property type="entry name" value="BIOTINYL_LIPOYL"/>
    <property type="match status" value="1"/>
</dbReference>
<dbReference type="PROSITE" id="PS51826">
    <property type="entry name" value="PSBD"/>
    <property type="match status" value="1"/>
</dbReference>
<dbReference type="PROSITE" id="PS00189">
    <property type="entry name" value="LIPOYL"/>
    <property type="match status" value="1"/>
</dbReference>
<dbReference type="GO" id="GO:0031405">
    <property type="term" value="F:lipoic acid binding"/>
    <property type="evidence" value="ECO:0007669"/>
    <property type="project" value="TreeGrafter"/>
</dbReference>
<dbReference type="EC" id="2.3.1.-" evidence="6"/>
<evidence type="ECO:0000259" key="7">
    <source>
        <dbReference type="PROSITE" id="PS50968"/>
    </source>
</evidence>
<dbReference type="InterPro" id="IPR036625">
    <property type="entry name" value="E3-bd_dom_sf"/>
</dbReference>
<proteinExistence type="inferred from homology"/>
<dbReference type="Proteomes" id="UP000007177">
    <property type="component" value="Chromosome"/>
</dbReference>
<evidence type="ECO:0000259" key="8">
    <source>
        <dbReference type="PROSITE" id="PS51826"/>
    </source>
</evidence>
<dbReference type="SUPFAM" id="SSF52777">
    <property type="entry name" value="CoA-dependent acyltransferases"/>
    <property type="match status" value="1"/>
</dbReference>
<dbReference type="Pfam" id="PF00364">
    <property type="entry name" value="Biotin_lipoyl"/>
    <property type="match status" value="1"/>
</dbReference>
<dbReference type="SUPFAM" id="SSF51230">
    <property type="entry name" value="Single hybrid motif"/>
    <property type="match status" value="1"/>
</dbReference>
<dbReference type="InterPro" id="IPR011053">
    <property type="entry name" value="Single_hybrid_motif"/>
</dbReference>
<dbReference type="InterPro" id="IPR001078">
    <property type="entry name" value="2-oxoacid_DH_actylTfrase"/>
</dbReference>
<gene>
    <name evidence="9" type="primary">acoC2</name>
    <name evidence="9" type="ordered locus">Awo_c29410</name>
</gene>
<dbReference type="CDD" id="cd06849">
    <property type="entry name" value="lipoyl_domain"/>
    <property type="match status" value="1"/>
</dbReference>
<comment type="similarity">
    <text evidence="2 6">Belongs to the 2-oxoacid dehydrogenase family.</text>
</comment>
<sequence>MAVEVFMPKAGMDMQEGTIIQWLKEVGEQVEEGEGLLEIETDKVSMEVEAPANGVLLCRYFEDGAVVPVVTTIGYVGEPGETVPDQPRAAGQAEVAAPETIAEPAKKAEPLTATNGIKATPYAKKMAETNDIDLNEVIPSGMLGEIKGRDVERKISESPLAKRIAEDKGIDTATIVGSGYQNKVMKNDVLAKVAKQQKLVADKTDPKTTPLSGMQKVVGERMLKSHLEIPCVTQNTKVDMTNLMAFRKTVNESRENKFTINDYIVKAVAKVLSQDKKVLVSLGDQEIIFHEDVNIGIAVALEEGLIVPVVKNADQKSLEEISETIKSLSAKAKTGALTVDDYQGSTISISNLGMFGVHSFTPIVNQPNAVIIGICAIEDELGLVNGQLETRQKMMISLTYDHRLINGDVAAKFSLKVRELLENPMEILL</sequence>
<dbReference type="Gene3D" id="2.40.50.100">
    <property type="match status" value="1"/>
</dbReference>
<reference evidence="10" key="1">
    <citation type="submission" date="2011-07" db="EMBL/GenBank/DDBJ databases">
        <title>Complete genome sequence of Acetobacterium woodii.</title>
        <authorList>
            <person name="Poehlein A."/>
            <person name="Schmidt S."/>
            <person name="Kaster A.-K."/>
            <person name="Goenrich M."/>
            <person name="Vollmers J."/>
            <person name="Thuermer A."/>
            <person name="Gottschalk G."/>
            <person name="Thauer R.K."/>
            <person name="Daniel R."/>
            <person name="Mueller V."/>
        </authorList>
    </citation>
    <scope>NUCLEOTIDE SEQUENCE [LARGE SCALE GENOMIC DNA]</scope>
    <source>
        <strain evidence="10">ATCC 29683 / DSM 1030 / JCM 2381 / KCTC 1655 / WB1</strain>
    </source>
</reference>
<dbReference type="InterPro" id="IPR000089">
    <property type="entry name" value="Biotin_lipoyl"/>
</dbReference>
<keyword evidence="4 6" id="KW-0450">Lipoyl</keyword>
<dbReference type="InterPro" id="IPR003016">
    <property type="entry name" value="2-oxoA_DH_lipoyl-BS"/>
</dbReference>
<keyword evidence="5 6" id="KW-0012">Acyltransferase</keyword>
<dbReference type="eggNOG" id="COG0508">
    <property type="taxonomic scope" value="Bacteria"/>
</dbReference>